<dbReference type="InterPro" id="IPR001012">
    <property type="entry name" value="UBX_dom"/>
</dbReference>
<evidence type="ECO:0000313" key="4">
    <source>
        <dbReference type="EMBL" id="KAL1386040.1"/>
    </source>
</evidence>
<dbReference type="PANTHER" id="PTHR23333">
    <property type="entry name" value="UBX DOMAIN CONTAINING PROTEIN"/>
    <property type="match status" value="1"/>
</dbReference>
<feature type="domain" description="UBX" evidence="2">
    <location>
        <begin position="325"/>
        <end position="402"/>
    </location>
</feature>
<dbReference type="SUPFAM" id="SSF46934">
    <property type="entry name" value="UBA-like"/>
    <property type="match status" value="1"/>
</dbReference>
<dbReference type="PANTHER" id="PTHR23333:SF20">
    <property type="entry name" value="NSFL1 COFACTOR P47"/>
    <property type="match status" value="1"/>
</dbReference>
<dbReference type="PROSITE" id="PS50033">
    <property type="entry name" value="UBX"/>
    <property type="match status" value="1"/>
</dbReference>
<dbReference type="SUPFAM" id="SSF54236">
    <property type="entry name" value="Ubiquitin-like"/>
    <property type="match status" value="1"/>
</dbReference>
<dbReference type="EMBL" id="JBEHCU010008261">
    <property type="protein sequence ID" value="KAL1386040.1"/>
    <property type="molecule type" value="Genomic_DNA"/>
</dbReference>
<dbReference type="SMART" id="SM00166">
    <property type="entry name" value="UBX"/>
    <property type="match status" value="1"/>
</dbReference>
<dbReference type="SUPFAM" id="SSF102848">
    <property type="entry name" value="NSFL1 (p97 ATPase) cofactor p47, SEP domain"/>
    <property type="match status" value="1"/>
</dbReference>
<evidence type="ECO:0000313" key="5">
    <source>
        <dbReference type="Proteomes" id="UP001562425"/>
    </source>
</evidence>
<organism evidence="4 5">
    <name type="scientific">Culex pipiens pipiens</name>
    <name type="common">Northern house mosquito</name>
    <dbReference type="NCBI Taxonomy" id="38569"/>
    <lineage>
        <taxon>Eukaryota</taxon>
        <taxon>Metazoa</taxon>
        <taxon>Ecdysozoa</taxon>
        <taxon>Arthropoda</taxon>
        <taxon>Hexapoda</taxon>
        <taxon>Insecta</taxon>
        <taxon>Pterygota</taxon>
        <taxon>Neoptera</taxon>
        <taxon>Endopterygota</taxon>
        <taxon>Diptera</taxon>
        <taxon>Nematocera</taxon>
        <taxon>Culicoidea</taxon>
        <taxon>Culicidae</taxon>
        <taxon>Culicinae</taxon>
        <taxon>Culicini</taxon>
        <taxon>Culex</taxon>
        <taxon>Culex</taxon>
    </lineage>
</organism>
<proteinExistence type="predicted"/>
<dbReference type="Pfam" id="PF00789">
    <property type="entry name" value="UBX"/>
    <property type="match status" value="1"/>
</dbReference>
<dbReference type="InterPro" id="IPR012989">
    <property type="entry name" value="SEP_domain"/>
</dbReference>
<evidence type="ECO:0000259" key="3">
    <source>
        <dbReference type="PROSITE" id="PS51399"/>
    </source>
</evidence>
<dbReference type="InterPro" id="IPR009060">
    <property type="entry name" value="UBA-like_sf"/>
</dbReference>
<feature type="compositionally biased region" description="Basic and acidic residues" evidence="1">
    <location>
        <begin position="179"/>
        <end position="190"/>
    </location>
</feature>
<dbReference type="Proteomes" id="UP001562425">
    <property type="component" value="Unassembled WGS sequence"/>
</dbReference>
<protein>
    <recommendedName>
        <fullName evidence="6">P97 cofactor p47</fullName>
    </recommendedName>
</protein>
<dbReference type="Pfam" id="PF08059">
    <property type="entry name" value="SEP"/>
    <property type="match status" value="1"/>
</dbReference>
<dbReference type="AlphaFoldDB" id="A0ABD1D0I4"/>
<evidence type="ECO:0000259" key="2">
    <source>
        <dbReference type="PROSITE" id="PS50033"/>
    </source>
</evidence>
<dbReference type="CDD" id="cd14348">
    <property type="entry name" value="UBA_p47"/>
    <property type="match status" value="1"/>
</dbReference>
<reference evidence="4 5" key="1">
    <citation type="submission" date="2024-05" db="EMBL/GenBank/DDBJ databases">
        <title>Culex pipiens pipiens assembly and annotation.</title>
        <authorList>
            <person name="Alout H."/>
            <person name="Durand T."/>
        </authorList>
    </citation>
    <scope>NUCLEOTIDE SEQUENCE [LARGE SCALE GENOMIC DNA]</scope>
    <source>
        <strain evidence="4">HA-2024</strain>
        <tissue evidence="4">Whole body</tissue>
    </source>
</reference>
<feature type="region of interest" description="Disordered" evidence="1">
    <location>
        <begin position="40"/>
        <end position="136"/>
    </location>
</feature>
<feature type="region of interest" description="Disordered" evidence="1">
    <location>
        <begin position="278"/>
        <end position="324"/>
    </location>
</feature>
<dbReference type="Gene3D" id="1.10.8.10">
    <property type="entry name" value="DNA helicase RuvA subunit, C-terminal domain"/>
    <property type="match status" value="1"/>
</dbReference>
<dbReference type="SMART" id="SM00553">
    <property type="entry name" value="SEP"/>
    <property type="match status" value="1"/>
</dbReference>
<keyword evidence="5" id="KW-1185">Reference proteome</keyword>
<dbReference type="InterPro" id="IPR029071">
    <property type="entry name" value="Ubiquitin-like_domsf"/>
</dbReference>
<evidence type="ECO:0000256" key="1">
    <source>
        <dbReference type="SAM" id="MobiDB-lite"/>
    </source>
</evidence>
<sequence length="404" mass="43340">MSDNEELVKKFADVTGVSEDRAKFYLDAANGELQVALSSFYEGDNDPAEGGAPIPLDDDDDDDSDDDNVPMDTVQFSRSDAKAKAKKAPKSSNIATLSSLNDSSSEDEDEKGQAFYAGGSERSGQQVLGPPKKNPIKDYVSEIFRSAQQGHMETFDGDSSPSSSSSLYAGMGYRLGQTDTDHQAVPDRNRPSGSAGGAASGHNHEVVTLTLWRQGFSINDGELRRYEDAANKEFFESIMRGEIPAELRSKGPTMIHLDLKDNRHEDYVKRSAPFRAFGGSGQTLGSPAPNVVQSGSSSGAPAAAATPGDNAENEKSAAAELAVDDAQPTTTLQIRLADGSRLTARFNQTHTVENVRQYVARSRPQYAAQSFALLTTFPSKELTDGAQSLKDAGLLNAAIMQRLK</sequence>
<feature type="compositionally biased region" description="Acidic residues" evidence="1">
    <location>
        <begin position="56"/>
        <end position="69"/>
    </location>
</feature>
<dbReference type="Gene3D" id="3.30.420.210">
    <property type="entry name" value="SEP domain"/>
    <property type="match status" value="1"/>
</dbReference>
<accession>A0ABD1D0I4</accession>
<dbReference type="Pfam" id="PF14555">
    <property type="entry name" value="UBA_4"/>
    <property type="match status" value="1"/>
</dbReference>
<name>A0ABD1D0I4_CULPP</name>
<evidence type="ECO:0008006" key="6">
    <source>
        <dbReference type="Google" id="ProtNLM"/>
    </source>
</evidence>
<comment type="caution">
    <text evidence="4">The sequence shown here is derived from an EMBL/GenBank/DDBJ whole genome shotgun (WGS) entry which is preliminary data.</text>
</comment>
<feature type="compositionally biased region" description="Polar residues" evidence="1">
    <location>
        <begin position="90"/>
        <end position="101"/>
    </location>
</feature>
<feature type="domain" description="SEP" evidence="3">
    <location>
        <begin position="204"/>
        <end position="268"/>
    </location>
</feature>
<gene>
    <name evidence="4" type="ORF">pipiens_001351</name>
</gene>
<feature type="region of interest" description="Disordered" evidence="1">
    <location>
        <begin position="177"/>
        <end position="202"/>
    </location>
</feature>
<dbReference type="InterPro" id="IPR036241">
    <property type="entry name" value="NSFL1C_SEP_dom_sf"/>
</dbReference>
<dbReference type="PROSITE" id="PS51399">
    <property type="entry name" value="SEP"/>
    <property type="match status" value="1"/>
</dbReference>
<feature type="compositionally biased region" description="Low complexity" evidence="1">
    <location>
        <begin position="294"/>
        <end position="308"/>
    </location>
</feature>
<dbReference type="Gene3D" id="3.10.20.90">
    <property type="entry name" value="Phosphatidylinositol 3-kinase Catalytic Subunit, Chain A, domain 1"/>
    <property type="match status" value="1"/>
</dbReference>